<evidence type="ECO:0000256" key="1">
    <source>
        <dbReference type="SAM" id="MobiDB-lite"/>
    </source>
</evidence>
<name>A0A2I0QV64_9BACI</name>
<evidence type="ECO:0000313" key="3">
    <source>
        <dbReference type="Proteomes" id="UP000243524"/>
    </source>
</evidence>
<dbReference type="AlphaFoldDB" id="A0A2I0QV64"/>
<keyword evidence="2" id="KW-0969">Cilium</keyword>
<organism evidence="2 3">
    <name type="scientific">Halalkalibacillus sediminis</name>
    <dbReference type="NCBI Taxonomy" id="2018042"/>
    <lineage>
        <taxon>Bacteria</taxon>
        <taxon>Bacillati</taxon>
        <taxon>Bacillota</taxon>
        <taxon>Bacilli</taxon>
        <taxon>Bacillales</taxon>
        <taxon>Bacillaceae</taxon>
        <taxon>Halalkalibacillus</taxon>
    </lineage>
</organism>
<dbReference type="Proteomes" id="UP000243524">
    <property type="component" value="Unassembled WGS sequence"/>
</dbReference>
<comment type="caution">
    <text evidence="2">The sequence shown here is derived from an EMBL/GenBank/DDBJ whole genome shotgun (WGS) entry which is preliminary data.</text>
</comment>
<feature type="compositionally biased region" description="Polar residues" evidence="1">
    <location>
        <begin position="15"/>
        <end position="24"/>
    </location>
</feature>
<dbReference type="OrthoDB" id="9799867at2"/>
<dbReference type="Gene3D" id="3.30.160.170">
    <property type="entry name" value="FlaG-like"/>
    <property type="match status" value="1"/>
</dbReference>
<feature type="compositionally biased region" description="Basic and acidic residues" evidence="1">
    <location>
        <begin position="40"/>
        <end position="51"/>
    </location>
</feature>
<dbReference type="EMBL" id="PJNH01000002">
    <property type="protein sequence ID" value="PKR77990.1"/>
    <property type="molecule type" value="Genomic_DNA"/>
</dbReference>
<dbReference type="RefSeq" id="WP_101331598.1">
    <property type="nucleotide sequence ID" value="NZ_PJNH01000002.1"/>
</dbReference>
<protein>
    <submittedName>
        <fullName evidence="2">Flagellar biosynthesis protein FlaG</fullName>
    </submittedName>
</protein>
<dbReference type="InterPro" id="IPR035924">
    <property type="entry name" value="FlaG-like_sf"/>
</dbReference>
<dbReference type="SUPFAM" id="SSF160214">
    <property type="entry name" value="FlaG-like"/>
    <property type="match status" value="1"/>
</dbReference>
<evidence type="ECO:0000313" key="2">
    <source>
        <dbReference type="EMBL" id="PKR77990.1"/>
    </source>
</evidence>
<accession>A0A2I0QV64</accession>
<reference evidence="2 3" key="1">
    <citation type="submission" date="2017-06" db="EMBL/GenBank/DDBJ databases">
        <title>the draft geome sequence of Illustriluteabacillus marina B3227.</title>
        <authorList>
            <person name="He R.-H."/>
            <person name="Du Z.-J."/>
        </authorList>
    </citation>
    <scope>NUCLEOTIDE SEQUENCE [LARGE SCALE GENOMIC DNA]</scope>
    <source>
        <strain evidence="2 3">B3227</strain>
    </source>
</reference>
<dbReference type="InterPro" id="IPR005186">
    <property type="entry name" value="FlaG"/>
</dbReference>
<keyword evidence="2" id="KW-0966">Cell projection</keyword>
<keyword evidence="3" id="KW-1185">Reference proteome</keyword>
<sequence length="124" mass="14206">MNLEGIITNSQLLQRSGQNSLTTEDISKAKPKLQGMQEEGETHRQSGEEISKDRAMELVDGLNEFMEPMNTSIKFEFHDKLDRYYVSVIDSNTDEVIKEIPPKKMLDVYAAMAEFMGFIVDERI</sequence>
<gene>
    <name evidence="2" type="ORF">CEY16_08700</name>
</gene>
<keyword evidence="2" id="KW-0282">Flagellum</keyword>
<dbReference type="PANTHER" id="PTHR37166">
    <property type="entry name" value="PROTEIN FLAG"/>
    <property type="match status" value="1"/>
</dbReference>
<proteinExistence type="predicted"/>
<feature type="region of interest" description="Disordered" evidence="1">
    <location>
        <begin position="15"/>
        <end position="51"/>
    </location>
</feature>
<dbReference type="NCBIfam" id="NF005834">
    <property type="entry name" value="PRK07738.1"/>
    <property type="match status" value="1"/>
</dbReference>
<dbReference type="PANTHER" id="PTHR37166:SF1">
    <property type="entry name" value="PROTEIN FLAG"/>
    <property type="match status" value="1"/>
</dbReference>
<dbReference type="Pfam" id="PF03646">
    <property type="entry name" value="FlaG"/>
    <property type="match status" value="1"/>
</dbReference>